<keyword evidence="2" id="KW-1185">Reference proteome</keyword>
<organism evidence="1 2">
    <name type="scientific">Chlorobium limicola</name>
    <dbReference type="NCBI Taxonomy" id="1092"/>
    <lineage>
        <taxon>Bacteria</taxon>
        <taxon>Pseudomonadati</taxon>
        <taxon>Chlorobiota</taxon>
        <taxon>Chlorobiia</taxon>
        <taxon>Chlorobiales</taxon>
        <taxon>Chlorobiaceae</taxon>
        <taxon>Chlorobium/Pelodictyon group</taxon>
        <taxon>Chlorobium</taxon>
    </lineage>
</organism>
<proteinExistence type="predicted"/>
<evidence type="ECO:0000313" key="2">
    <source>
        <dbReference type="Proteomes" id="UP000053937"/>
    </source>
</evidence>
<gene>
    <name evidence="1" type="ORF">ASB62_04510</name>
</gene>
<evidence type="ECO:0000313" key="1">
    <source>
        <dbReference type="EMBL" id="KUL30170.1"/>
    </source>
</evidence>
<accession>A0A101JNI3</accession>
<comment type="caution">
    <text evidence="1">The sequence shown here is derived from an EMBL/GenBank/DDBJ whole genome shotgun (WGS) entry which is preliminary data.</text>
</comment>
<dbReference type="EMBL" id="LMBR01000101">
    <property type="protein sequence ID" value="KUL30170.1"/>
    <property type="molecule type" value="Genomic_DNA"/>
</dbReference>
<dbReference type="Proteomes" id="UP000053937">
    <property type="component" value="Unassembled WGS sequence"/>
</dbReference>
<sequence>MATNCANDTNMKSIQDVKSVHETRLMELPDVVSVGIGLNESGDAAVIVGLARENPATRAHIPQRLEEYPVVVRIIGSVKAK</sequence>
<dbReference type="AlphaFoldDB" id="A0A101JNI3"/>
<protein>
    <submittedName>
        <fullName evidence="1">Uncharacterized protein</fullName>
    </submittedName>
</protein>
<reference evidence="1 2" key="1">
    <citation type="submission" date="2015-10" db="EMBL/GenBank/DDBJ databases">
        <title>Draft Genome Sequence of Chlorobium limicola strain Frasassi Growing under Artificial Lighting in the Frasassi Cave System.</title>
        <authorList>
            <person name="Mansor M."/>
            <person name="Macalady J."/>
        </authorList>
    </citation>
    <scope>NUCLEOTIDE SEQUENCE [LARGE SCALE GENOMIC DNA]</scope>
    <source>
        <strain evidence="1 2">Frasassi</strain>
    </source>
</reference>
<dbReference type="OrthoDB" id="595371at2"/>
<name>A0A101JNI3_CHLLI</name>